<dbReference type="OrthoDB" id="3248909at2759"/>
<reference evidence="3" key="1">
    <citation type="submission" date="2021-07" db="EMBL/GenBank/DDBJ databases">
        <authorList>
            <person name="Branca A.L. A."/>
        </authorList>
    </citation>
    <scope>NUCLEOTIDE SEQUENCE</scope>
</reference>
<proteinExistence type="predicted"/>
<dbReference type="InterPro" id="IPR002347">
    <property type="entry name" value="SDR_fam"/>
</dbReference>
<comment type="caution">
    <text evidence="3">The sequence shown here is derived from an EMBL/GenBank/DDBJ whole genome shotgun (WGS) entry which is preliminary data.</text>
</comment>
<dbReference type="Pfam" id="PF00106">
    <property type="entry name" value="adh_short"/>
    <property type="match status" value="1"/>
</dbReference>
<keyword evidence="2" id="KW-0560">Oxidoreductase</keyword>
<evidence type="ECO:0000256" key="2">
    <source>
        <dbReference type="ARBA" id="ARBA00023002"/>
    </source>
</evidence>
<sequence>MGPCKTRAPFDLAALPLRIRTRGHVRSIQPYSHFRNSFDPLRVPLGSAPIREFYRLEPYRVDQLMFSSNFCNFNRCSMYPMGTLLNFTGTIALGIVGYNTWRFITFHLALYGDRKLDRYTSKNQKTWAIVTGASAGIGLGYAEELITRGFGVIIFGHKLEELQQAEIHLRTISDDADVRIIKLDAITASSTDIENALNEFKQLHITILINNVGGAVSWPFYKPFTEHTASEVDNTINLNARFMAQLTRILLPTLSQNSPSLILNMSSGSHMGIPWLCAYSAVKGFNASFSRAISREMKATGIAIDSIVVYPGDVHSQANTSGLAPFSPSSRQYAKLALDRVVTAVRQGRNEMSPFWMHGLSGVLDFMPEFLVQSLTKTSLEGKLKAQEQMMKVKEI</sequence>
<protein>
    <recommendedName>
        <fullName evidence="5">NAD(P)-binding protein</fullName>
    </recommendedName>
</protein>
<dbReference type="SUPFAM" id="SSF51735">
    <property type="entry name" value="NAD(P)-binding Rossmann-fold domains"/>
    <property type="match status" value="1"/>
</dbReference>
<dbReference type="Gene3D" id="3.40.50.720">
    <property type="entry name" value="NAD(P)-binding Rossmann-like Domain"/>
    <property type="match status" value="1"/>
</dbReference>
<dbReference type="InterPro" id="IPR036291">
    <property type="entry name" value="NAD(P)-bd_dom_sf"/>
</dbReference>
<gene>
    <name evidence="3" type="ORF">PSALAMII_LOCUS5535</name>
</gene>
<evidence type="ECO:0008006" key="5">
    <source>
        <dbReference type="Google" id="ProtNLM"/>
    </source>
</evidence>
<dbReference type="PANTHER" id="PTHR43086:SF2">
    <property type="entry name" value="HYDROXYSTEROID DEHYDROGENASE-LIKE PROTEIN 1"/>
    <property type="match status" value="1"/>
</dbReference>
<name>A0A9W4NI88_9EURO</name>
<accession>A0A9W4NI88</accession>
<dbReference type="GO" id="GO:0016491">
    <property type="term" value="F:oxidoreductase activity"/>
    <property type="evidence" value="ECO:0007669"/>
    <property type="project" value="UniProtKB-KW"/>
</dbReference>
<dbReference type="PRINTS" id="PR00081">
    <property type="entry name" value="GDHRDH"/>
</dbReference>
<dbReference type="GO" id="GO:0030497">
    <property type="term" value="P:fatty acid elongation"/>
    <property type="evidence" value="ECO:0007669"/>
    <property type="project" value="TreeGrafter"/>
</dbReference>
<organism evidence="3 4">
    <name type="scientific">Penicillium salamii</name>
    <dbReference type="NCBI Taxonomy" id="1612424"/>
    <lineage>
        <taxon>Eukaryota</taxon>
        <taxon>Fungi</taxon>
        <taxon>Dikarya</taxon>
        <taxon>Ascomycota</taxon>
        <taxon>Pezizomycotina</taxon>
        <taxon>Eurotiomycetes</taxon>
        <taxon>Eurotiomycetidae</taxon>
        <taxon>Eurotiales</taxon>
        <taxon>Aspergillaceae</taxon>
        <taxon>Penicillium</taxon>
    </lineage>
</organism>
<dbReference type="GO" id="GO:0005783">
    <property type="term" value="C:endoplasmic reticulum"/>
    <property type="evidence" value="ECO:0007669"/>
    <property type="project" value="TreeGrafter"/>
</dbReference>
<dbReference type="AlphaFoldDB" id="A0A9W4NI88"/>
<dbReference type="Proteomes" id="UP001152592">
    <property type="component" value="Unassembled WGS sequence"/>
</dbReference>
<evidence type="ECO:0000256" key="1">
    <source>
        <dbReference type="ARBA" id="ARBA00022857"/>
    </source>
</evidence>
<evidence type="ECO:0000313" key="4">
    <source>
        <dbReference type="Proteomes" id="UP001152592"/>
    </source>
</evidence>
<evidence type="ECO:0000313" key="3">
    <source>
        <dbReference type="EMBL" id="CAG8379402.1"/>
    </source>
</evidence>
<dbReference type="EMBL" id="CAJVPD010000235">
    <property type="protein sequence ID" value="CAG8379402.1"/>
    <property type="molecule type" value="Genomic_DNA"/>
</dbReference>
<keyword evidence="1" id="KW-0521">NADP</keyword>
<dbReference type="PANTHER" id="PTHR43086">
    <property type="entry name" value="VERY-LONG-CHAIN 3-OXOOACYL-COA REDUCTASE"/>
    <property type="match status" value="1"/>
</dbReference>